<dbReference type="Pfam" id="PF18475">
    <property type="entry name" value="PIN7"/>
    <property type="match status" value="1"/>
</dbReference>
<feature type="domain" description="PIN-like" evidence="2">
    <location>
        <begin position="48"/>
        <end position="150"/>
    </location>
</feature>
<evidence type="ECO:0000256" key="1">
    <source>
        <dbReference type="SAM" id="MobiDB-lite"/>
    </source>
</evidence>
<sequence length="255" mass="29196">MDIMRSFQVNATVVANEFIDQYMAAANGKKERKLAMQNEIDQKETVYLVDTENEGGKRCFEIMKGKMERETVHFLYTDHTPPLSCEVVEQILSHSDKVYLTKCACSTNGLDFQLASLLGFLIATDREAEYIILSNDHGYDVCVDFWNKRGATVRREAWTGSGKEIEKTENTKNDKNTKKTKSTPNSREMRAKEQVEILLKQKGLQGYATDTLTQIMLSAPSEWQNRLSAAFGKEKMNTFFKKTSHKERQNLHKIS</sequence>
<evidence type="ECO:0000313" key="4">
    <source>
        <dbReference type="Proteomes" id="UP001437460"/>
    </source>
</evidence>
<keyword evidence="4" id="KW-1185">Reference proteome</keyword>
<dbReference type="EMBL" id="JBBMFJ010000055">
    <property type="protein sequence ID" value="MEQ2564557.1"/>
    <property type="molecule type" value="Genomic_DNA"/>
</dbReference>
<proteinExistence type="predicted"/>
<dbReference type="InterPro" id="IPR041494">
    <property type="entry name" value="PIN7"/>
</dbReference>
<name>A0ABV1HRV3_9FIRM</name>
<accession>A0ABV1HRV3</accession>
<reference evidence="3 4" key="1">
    <citation type="submission" date="2024-03" db="EMBL/GenBank/DDBJ databases">
        <title>Human intestinal bacterial collection.</title>
        <authorList>
            <person name="Pauvert C."/>
            <person name="Hitch T.C.A."/>
            <person name="Clavel T."/>
        </authorList>
    </citation>
    <scope>NUCLEOTIDE SEQUENCE [LARGE SCALE GENOMIC DNA]</scope>
    <source>
        <strain evidence="3 4">CLA-AP-H27</strain>
    </source>
</reference>
<dbReference type="Proteomes" id="UP001437460">
    <property type="component" value="Unassembled WGS sequence"/>
</dbReference>
<organism evidence="3 4">
    <name type="scientific">Ventrimonas faecis</name>
    <dbReference type="NCBI Taxonomy" id="3133170"/>
    <lineage>
        <taxon>Bacteria</taxon>
        <taxon>Bacillati</taxon>
        <taxon>Bacillota</taxon>
        <taxon>Clostridia</taxon>
        <taxon>Lachnospirales</taxon>
        <taxon>Lachnospiraceae</taxon>
        <taxon>Ventrimonas</taxon>
    </lineage>
</organism>
<feature type="region of interest" description="Disordered" evidence="1">
    <location>
        <begin position="163"/>
        <end position="189"/>
    </location>
</feature>
<comment type="caution">
    <text evidence="3">The sequence shown here is derived from an EMBL/GenBank/DDBJ whole genome shotgun (WGS) entry which is preliminary data.</text>
</comment>
<dbReference type="RefSeq" id="WP_349230545.1">
    <property type="nucleotide sequence ID" value="NZ_JBBMFJ010000055.1"/>
</dbReference>
<gene>
    <name evidence="3" type="ORF">WMO41_15525</name>
</gene>
<protein>
    <submittedName>
        <fullName evidence="3">PIN domain-containing protein</fullName>
    </submittedName>
</protein>
<evidence type="ECO:0000313" key="3">
    <source>
        <dbReference type="EMBL" id="MEQ2564557.1"/>
    </source>
</evidence>
<feature type="compositionally biased region" description="Basic and acidic residues" evidence="1">
    <location>
        <begin position="163"/>
        <end position="177"/>
    </location>
</feature>
<evidence type="ECO:0000259" key="2">
    <source>
        <dbReference type="Pfam" id="PF18475"/>
    </source>
</evidence>